<dbReference type="EMBL" id="MVHG01000088">
    <property type="protein sequence ID" value="ORA08811.1"/>
    <property type="molecule type" value="Genomic_DNA"/>
</dbReference>
<organism evidence="8 9">
    <name type="scientific">Mycobacterium arosiense ATCC BAA-1401 = DSM 45069</name>
    <dbReference type="NCBI Taxonomy" id="1265311"/>
    <lineage>
        <taxon>Bacteria</taxon>
        <taxon>Bacillati</taxon>
        <taxon>Actinomycetota</taxon>
        <taxon>Actinomycetes</taxon>
        <taxon>Mycobacteriales</taxon>
        <taxon>Mycobacteriaceae</taxon>
        <taxon>Mycobacterium</taxon>
        <taxon>Mycobacterium avium complex (MAC)</taxon>
    </lineage>
</organism>
<dbReference type="Gene3D" id="1.10.630.10">
    <property type="entry name" value="Cytochrome P450"/>
    <property type="match status" value="1"/>
</dbReference>
<keyword evidence="7" id="KW-0503">Monooxygenase</keyword>
<evidence type="ECO:0008006" key="10">
    <source>
        <dbReference type="Google" id="ProtNLM"/>
    </source>
</evidence>
<dbReference type="GO" id="GO:0008395">
    <property type="term" value="F:steroid hydroxylase activity"/>
    <property type="evidence" value="ECO:0007669"/>
    <property type="project" value="TreeGrafter"/>
</dbReference>
<protein>
    <recommendedName>
        <fullName evidence="10">Cytochrome</fullName>
    </recommendedName>
</protein>
<evidence type="ECO:0000256" key="2">
    <source>
        <dbReference type="ARBA" id="ARBA00010617"/>
    </source>
</evidence>
<keyword evidence="6" id="KW-0408">Iron</keyword>
<comment type="caution">
    <text evidence="8">The sequence shown here is derived from an EMBL/GenBank/DDBJ whole genome shotgun (WGS) entry which is preliminary data.</text>
</comment>
<evidence type="ECO:0000313" key="8">
    <source>
        <dbReference type="EMBL" id="ORA08811.1"/>
    </source>
</evidence>
<dbReference type="InterPro" id="IPR036396">
    <property type="entry name" value="Cyt_P450_sf"/>
</dbReference>
<comment type="cofactor">
    <cofactor evidence="1">
        <name>heme</name>
        <dbReference type="ChEBI" id="CHEBI:30413"/>
    </cofactor>
</comment>
<gene>
    <name evidence="8" type="ORF">BST14_23395</name>
</gene>
<dbReference type="AlphaFoldDB" id="A0A1W9Z8S2"/>
<evidence type="ECO:0000256" key="1">
    <source>
        <dbReference type="ARBA" id="ARBA00001971"/>
    </source>
</evidence>
<dbReference type="PANTHER" id="PTHR46696:SF4">
    <property type="entry name" value="BIOTIN BIOSYNTHESIS CYTOCHROME P450"/>
    <property type="match status" value="1"/>
</dbReference>
<keyword evidence="9" id="KW-1185">Reference proteome</keyword>
<dbReference type="GO" id="GO:0006707">
    <property type="term" value="P:cholesterol catabolic process"/>
    <property type="evidence" value="ECO:0007669"/>
    <property type="project" value="TreeGrafter"/>
</dbReference>
<reference evidence="8 9" key="1">
    <citation type="submission" date="2016-12" db="EMBL/GenBank/DDBJ databases">
        <title>The new phylogeny of genus Mycobacterium.</title>
        <authorList>
            <person name="Tortoli E."/>
            <person name="Trovato A."/>
            <person name="Cirillo D.M."/>
        </authorList>
    </citation>
    <scope>NUCLEOTIDE SEQUENCE [LARGE SCALE GENOMIC DNA]</scope>
    <source>
        <strain evidence="8 9">DSM 45069</strain>
    </source>
</reference>
<keyword evidence="5" id="KW-0560">Oxidoreductase</keyword>
<evidence type="ECO:0000256" key="6">
    <source>
        <dbReference type="ARBA" id="ARBA00023004"/>
    </source>
</evidence>
<dbReference type="SUPFAM" id="SSF48264">
    <property type="entry name" value="Cytochrome P450"/>
    <property type="match status" value="1"/>
</dbReference>
<evidence type="ECO:0000256" key="7">
    <source>
        <dbReference type="ARBA" id="ARBA00023033"/>
    </source>
</evidence>
<dbReference type="Proteomes" id="UP000192707">
    <property type="component" value="Unassembled WGS sequence"/>
</dbReference>
<evidence type="ECO:0000313" key="9">
    <source>
        <dbReference type="Proteomes" id="UP000192707"/>
    </source>
</evidence>
<dbReference type="GO" id="GO:0036199">
    <property type="term" value="F:cholest-4-en-3-one 26-monooxygenase activity"/>
    <property type="evidence" value="ECO:0007669"/>
    <property type="project" value="TreeGrafter"/>
</dbReference>
<dbReference type="GO" id="GO:0005506">
    <property type="term" value="F:iron ion binding"/>
    <property type="evidence" value="ECO:0007669"/>
    <property type="project" value="InterPro"/>
</dbReference>
<dbReference type="InterPro" id="IPR002397">
    <property type="entry name" value="Cyt_P450_B"/>
</dbReference>
<name>A0A1W9Z8S2_MYCAI</name>
<evidence type="ECO:0000256" key="5">
    <source>
        <dbReference type="ARBA" id="ARBA00023002"/>
    </source>
</evidence>
<proteinExistence type="inferred from homology"/>
<dbReference type="InterPro" id="IPR001128">
    <property type="entry name" value="Cyt_P450"/>
</dbReference>
<dbReference type="GO" id="GO:0020037">
    <property type="term" value="F:heme binding"/>
    <property type="evidence" value="ECO:0007669"/>
    <property type="project" value="InterPro"/>
</dbReference>
<dbReference type="PANTHER" id="PTHR46696">
    <property type="entry name" value="P450, PUTATIVE (EUROFUNG)-RELATED"/>
    <property type="match status" value="1"/>
</dbReference>
<accession>A0A1W9Z8S2</accession>
<evidence type="ECO:0000256" key="3">
    <source>
        <dbReference type="ARBA" id="ARBA00022617"/>
    </source>
</evidence>
<keyword evidence="3" id="KW-0349">Heme</keyword>
<evidence type="ECO:0000256" key="4">
    <source>
        <dbReference type="ARBA" id="ARBA00022723"/>
    </source>
</evidence>
<dbReference type="PRINTS" id="PR00359">
    <property type="entry name" value="BP450"/>
</dbReference>
<keyword evidence="4" id="KW-0479">Metal-binding</keyword>
<comment type="similarity">
    <text evidence="2">Belongs to the cytochrome P450 family.</text>
</comment>
<sequence>MVRTAIFLFAAGQETTAKLLGAALQVLGKRPDIQQKVREDRSPIPGLIEERCAWKTRPRPTSGWPANPTRWCRHRRRHRSHGIASAVNRDPRRFNDPHEFKIHRKNVHEHMAFVRGVHSCPGAPLARVKGRVSIEHILDRRQSLVIVANPEQMGLQCLAMRRTRCRRVSSADISN</sequence>
<dbReference type="Pfam" id="PF00067">
    <property type="entry name" value="p450"/>
    <property type="match status" value="1"/>
</dbReference>